<comment type="subunit">
    <text evidence="1">Heterotrimer of A, B and C subunits.</text>
</comment>
<accession>A0A1I2B5J0</accession>
<keyword evidence="1" id="KW-0067">ATP-binding</keyword>
<gene>
    <name evidence="1" type="primary">gatC</name>
    <name evidence="2" type="ORF">SAMN04489711_102430</name>
</gene>
<dbReference type="SUPFAM" id="SSF141000">
    <property type="entry name" value="Glu-tRNAGln amidotransferase C subunit"/>
    <property type="match status" value="1"/>
</dbReference>
<dbReference type="PANTHER" id="PTHR15004:SF0">
    <property type="entry name" value="GLUTAMYL-TRNA(GLN) AMIDOTRANSFERASE SUBUNIT C, MITOCHONDRIAL"/>
    <property type="match status" value="1"/>
</dbReference>
<reference evidence="3" key="1">
    <citation type="submission" date="2016-10" db="EMBL/GenBank/DDBJ databases">
        <authorList>
            <person name="Varghese N."/>
            <person name="Submissions S."/>
        </authorList>
    </citation>
    <scope>NUCLEOTIDE SEQUENCE [LARGE SCALE GENOMIC DNA]</scope>
    <source>
        <strain evidence="3">DSM 27981</strain>
    </source>
</reference>
<dbReference type="GO" id="GO:0005524">
    <property type="term" value="F:ATP binding"/>
    <property type="evidence" value="ECO:0007669"/>
    <property type="project" value="UniProtKB-KW"/>
</dbReference>
<dbReference type="Gene3D" id="1.10.20.60">
    <property type="entry name" value="Glu-tRNAGln amidotransferase C subunit, N-terminal domain"/>
    <property type="match status" value="1"/>
</dbReference>
<dbReference type="OrthoDB" id="9794326at2"/>
<evidence type="ECO:0000313" key="3">
    <source>
        <dbReference type="Proteomes" id="UP000199119"/>
    </source>
</evidence>
<evidence type="ECO:0000256" key="1">
    <source>
        <dbReference type="HAMAP-Rule" id="MF_00122"/>
    </source>
</evidence>
<organism evidence="2 3">
    <name type="scientific">Paracidovorax wautersii</name>
    <dbReference type="NCBI Taxonomy" id="1177982"/>
    <lineage>
        <taxon>Bacteria</taxon>
        <taxon>Pseudomonadati</taxon>
        <taxon>Pseudomonadota</taxon>
        <taxon>Betaproteobacteria</taxon>
        <taxon>Burkholderiales</taxon>
        <taxon>Comamonadaceae</taxon>
        <taxon>Paracidovorax</taxon>
    </lineage>
</organism>
<keyword evidence="1" id="KW-0648">Protein biosynthesis</keyword>
<dbReference type="GO" id="GO:0070681">
    <property type="term" value="P:glutaminyl-tRNAGln biosynthesis via transamidation"/>
    <property type="evidence" value="ECO:0007669"/>
    <property type="project" value="TreeGrafter"/>
</dbReference>
<comment type="catalytic activity">
    <reaction evidence="1">
        <text>L-aspartyl-tRNA(Asn) + L-glutamine + ATP + H2O = L-asparaginyl-tRNA(Asn) + L-glutamate + ADP + phosphate + 2 H(+)</text>
        <dbReference type="Rhea" id="RHEA:14513"/>
        <dbReference type="Rhea" id="RHEA-COMP:9674"/>
        <dbReference type="Rhea" id="RHEA-COMP:9677"/>
        <dbReference type="ChEBI" id="CHEBI:15377"/>
        <dbReference type="ChEBI" id="CHEBI:15378"/>
        <dbReference type="ChEBI" id="CHEBI:29985"/>
        <dbReference type="ChEBI" id="CHEBI:30616"/>
        <dbReference type="ChEBI" id="CHEBI:43474"/>
        <dbReference type="ChEBI" id="CHEBI:58359"/>
        <dbReference type="ChEBI" id="CHEBI:78515"/>
        <dbReference type="ChEBI" id="CHEBI:78516"/>
        <dbReference type="ChEBI" id="CHEBI:456216"/>
    </reaction>
</comment>
<comment type="catalytic activity">
    <reaction evidence="1">
        <text>L-glutamyl-tRNA(Gln) + L-glutamine + ATP + H2O = L-glutaminyl-tRNA(Gln) + L-glutamate + ADP + phosphate + H(+)</text>
        <dbReference type="Rhea" id="RHEA:17521"/>
        <dbReference type="Rhea" id="RHEA-COMP:9681"/>
        <dbReference type="Rhea" id="RHEA-COMP:9684"/>
        <dbReference type="ChEBI" id="CHEBI:15377"/>
        <dbReference type="ChEBI" id="CHEBI:15378"/>
        <dbReference type="ChEBI" id="CHEBI:29985"/>
        <dbReference type="ChEBI" id="CHEBI:30616"/>
        <dbReference type="ChEBI" id="CHEBI:43474"/>
        <dbReference type="ChEBI" id="CHEBI:58359"/>
        <dbReference type="ChEBI" id="CHEBI:78520"/>
        <dbReference type="ChEBI" id="CHEBI:78521"/>
        <dbReference type="ChEBI" id="CHEBI:456216"/>
    </reaction>
</comment>
<dbReference type="GO" id="GO:0006412">
    <property type="term" value="P:translation"/>
    <property type="evidence" value="ECO:0007669"/>
    <property type="project" value="UniProtKB-UniRule"/>
</dbReference>
<comment type="function">
    <text evidence="1">Allows the formation of correctly charged Asn-tRNA(Asn) or Gln-tRNA(Gln) through the transamidation of misacylated Asp-tRNA(Asn) or Glu-tRNA(Gln) in organisms which lack either or both of asparaginyl-tRNA or glutaminyl-tRNA synthetases. The reaction takes place in the presence of glutamine and ATP through an activated phospho-Asp-tRNA(Asn) or phospho-Glu-tRNA(Gln).</text>
</comment>
<dbReference type="AlphaFoldDB" id="A0A1I2B5J0"/>
<dbReference type="PANTHER" id="PTHR15004">
    <property type="entry name" value="GLUTAMYL-TRNA(GLN) AMIDOTRANSFERASE SUBUNIT C, MITOCHONDRIAL"/>
    <property type="match status" value="1"/>
</dbReference>
<dbReference type="HAMAP" id="MF_00122">
    <property type="entry name" value="GatC"/>
    <property type="match status" value="1"/>
</dbReference>
<dbReference type="GO" id="GO:0006450">
    <property type="term" value="P:regulation of translational fidelity"/>
    <property type="evidence" value="ECO:0007669"/>
    <property type="project" value="InterPro"/>
</dbReference>
<dbReference type="GO" id="GO:0050566">
    <property type="term" value="F:asparaginyl-tRNA synthase (glutamine-hydrolyzing) activity"/>
    <property type="evidence" value="ECO:0007669"/>
    <property type="project" value="RHEA"/>
</dbReference>
<protein>
    <recommendedName>
        <fullName evidence="1">Aspartyl/glutamyl-tRNA(Asn/Gln) amidotransferase subunit C</fullName>
        <shortName evidence="1">Asp/Glu-ADT subunit C</shortName>
        <ecNumber evidence="1">6.3.5.-</ecNumber>
    </recommendedName>
</protein>
<comment type="similarity">
    <text evidence="1">Belongs to the GatC family.</text>
</comment>
<keyword evidence="1" id="KW-0547">Nucleotide-binding</keyword>
<dbReference type="GO" id="GO:0050567">
    <property type="term" value="F:glutaminyl-tRNA synthase (glutamine-hydrolyzing) activity"/>
    <property type="evidence" value="ECO:0007669"/>
    <property type="project" value="UniProtKB-UniRule"/>
</dbReference>
<name>A0A1I2B5J0_9BURK</name>
<dbReference type="Pfam" id="PF02686">
    <property type="entry name" value="GatC"/>
    <property type="match status" value="1"/>
</dbReference>
<dbReference type="InterPro" id="IPR003837">
    <property type="entry name" value="GatC"/>
</dbReference>
<dbReference type="InterPro" id="IPR036113">
    <property type="entry name" value="Asp/Glu-ADT_sf_sub_c"/>
</dbReference>
<keyword evidence="1" id="KW-0436">Ligase</keyword>
<dbReference type="GO" id="GO:0016740">
    <property type="term" value="F:transferase activity"/>
    <property type="evidence" value="ECO:0007669"/>
    <property type="project" value="UniProtKB-KW"/>
</dbReference>
<keyword evidence="3" id="KW-1185">Reference proteome</keyword>
<dbReference type="NCBIfam" id="TIGR00135">
    <property type="entry name" value="gatC"/>
    <property type="match status" value="1"/>
</dbReference>
<proteinExistence type="inferred from homology"/>
<dbReference type="EC" id="6.3.5.-" evidence="1"/>
<evidence type="ECO:0000313" key="2">
    <source>
        <dbReference type="EMBL" id="SFE51445.1"/>
    </source>
</evidence>
<sequence>MALTPQDIGRIANLARLELSPADSERMLTQLNGFFGIVEKMRAVDTTGIAPLPHPVAAIQDVALRLREDVASEPDQREANQRSAPAVERGLFLVPKVIE</sequence>
<dbReference type="EMBL" id="FONX01000002">
    <property type="protein sequence ID" value="SFE51445.1"/>
    <property type="molecule type" value="Genomic_DNA"/>
</dbReference>
<dbReference type="STRING" id="1177982.SAMN04489711_102430"/>
<dbReference type="RefSeq" id="WP_092938033.1">
    <property type="nucleotide sequence ID" value="NZ_FONX01000002.1"/>
</dbReference>
<dbReference type="Proteomes" id="UP000199119">
    <property type="component" value="Unassembled WGS sequence"/>
</dbReference>
<keyword evidence="2" id="KW-0808">Transferase</keyword>